<keyword evidence="1" id="KW-0808">Transferase</keyword>
<sequence length="472" mass="52008">MPTSSSLVISEDDESALCAPTDGSQTTSRVIEAQGLTVLPASSYASFLSKVAKARKPSPIRGLYPLEQTPGVISLLAGKPNAALFPFINVQFTVPNLDNSGPMLLSVDEDLLSMGLQYAPTNGIQPMVEWLTLFQEQEHRRGRGEGWRVSVTAGSQDAIYKAIQALVDPGDPVLIEKPVYAGVIPIFETLHCEMIEVETDVDGLKSLSLREILENWSTSKPKPKVLYTVPYGCNPTGATTALTRRKEVLDLSREHSFLVLEDDPYYFMYFGAHSRIPSYFMLEAQTGDRSVGHVLRFDSFSKILSAGIRIGFVTGPAPLLDAIDRHTATANLQPSSFSQAIILTLLRSWGREGLLAHIHTVAKFYREKRDVFEAAMRRHLHDLAEWNTPEAGMFFWFKLLLGDDGDSARLIQTKAFEGGVLALPGTVFTPSGARTTYVRASFSLLEEGQVNEALRRLRVVILKERGLTGGFS</sequence>
<protein>
    <submittedName>
        <fullName evidence="1">PLP-dependent transferase</fullName>
    </submittedName>
</protein>
<gene>
    <name evidence="1" type="ORF">F5148DRAFT_1235965</name>
</gene>
<proteinExistence type="predicted"/>
<keyword evidence="2" id="KW-1185">Reference proteome</keyword>
<evidence type="ECO:0000313" key="2">
    <source>
        <dbReference type="Proteomes" id="UP001207468"/>
    </source>
</evidence>
<dbReference type="EMBL" id="JAGFNK010000335">
    <property type="protein sequence ID" value="KAI9452456.1"/>
    <property type="molecule type" value="Genomic_DNA"/>
</dbReference>
<name>A0ACC0TYR5_9AGAM</name>
<dbReference type="Proteomes" id="UP001207468">
    <property type="component" value="Unassembled WGS sequence"/>
</dbReference>
<reference evidence="1" key="1">
    <citation type="submission" date="2021-03" db="EMBL/GenBank/DDBJ databases">
        <title>Evolutionary priming and transition to the ectomycorrhizal habit in an iconic lineage of mushroom-forming fungi: is preadaptation a requirement?</title>
        <authorList>
            <consortium name="DOE Joint Genome Institute"/>
            <person name="Looney B.P."/>
            <person name="Miyauchi S."/>
            <person name="Morin E."/>
            <person name="Drula E."/>
            <person name="Courty P.E."/>
            <person name="Chicoki N."/>
            <person name="Fauchery L."/>
            <person name="Kohler A."/>
            <person name="Kuo A."/>
            <person name="LaButti K."/>
            <person name="Pangilinan J."/>
            <person name="Lipzen A."/>
            <person name="Riley R."/>
            <person name="Andreopoulos W."/>
            <person name="He G."/>
            <person name="Johnson J."/>
            <person name="Barry K.W."/>
            <person name="Grigoriev I.V."/>
            <person name="Nagy L."/>
            <person name="Hibbett D."/>
            <person name="Henrissat B."/>
            <person name="Matheny P.B."/>
            <person name="Labbe J."/>
            <person name="Martin A.F."/>
        </authorList>
    </citation>
    <scope>NUCLEOTIDE SEQUENCE</scope>
    <source>
        <strain evidence="1">BPL698</strain>
    </source>
</reference>
<accession>A0ACC0TYR5</accession>
<organism evidence="1 2">
    <name type="scientific">Russula earlei</name>
    <dbReference type="NCBI Taxonomy" id="71964"/>
    <lineage>
        <taxon>Eukaryota</taxon>
        <taxon>Fungi</taxon>
        <taxon>Dikarya</taxon>
        <taxon>Basidiomycota</taxon>
        <taxon>Agaricomycotina</taxon>
        <taxon>Agaricomycetes</taxon>
        <taxon>Russulales</taxon>
        <taxon>Russulaceae</taxon>
        <taxon>Russula</taxon>
    </lineage>
</organism>
<evidence type="ECO:0000313" key="1">
    <source>
        <dbReference type="EMBL" id="KAI9452456.1"/>
    </source>
</evidence>
<comment type="caution">
    <text evidence="1">The sequence shown here is derived from an EMBL/GenBank/DDBJ whole genome shotgun (WGS) entry which is preliminary data.</text>
</comment>